<dbReference type="InterPro" id="IPR043128">
    <property type="entry name" value="Rev_trsase/Diguanyl_cyclase"/>
</dbReference>
<dbReference type="Gene3D" id="3.30.450.20">
    <property type="entry name" value="PAS domain"/>
    <property type="match status" value="1"/>
</dbReference>
<dbReference type="SUPFAM" id="SSF55785">
    <property type="entry name" value="PYP-like sensor domain (PAS domain)"/>
    <property type="match status" value="1"/>
</dbReference>
<dbReference type="Pfam" id="PF08448">
    <property type="entry name" value="PAS_4"/>
    <property type="match status" value="1"/>
</dbReference>
<dbReference type="Proteomes" id="UP000190896">
    <property type="component" value="Unassembled WGS sequence"/>
</dbReference>
<dbReference type="Gene3D" id="3.30.70.270">
    <property type="match status" value="1"/>
</dbReference>
<dbReference type="SUPFAM" id="SSF55073">
    <property type="entry name" value="Nucleotide cyclase"/>
    <property type="match status" value="1"/>
</dbReference>
<evidence type="ECO:0000259" key="3">
    <source>
        <dbReference type="PROSITE" id="PS50883"/>
    </source>
</evidence>
<dbReference type="InterPro" id="IPR052155">
    <property type="entry name" value="Biofilm_reg_signaling"/>
</dbReference>
<dbReference type="PROSITE" id="PS50883">
    <property type="entry name" value="EAL"/>
    <property type="match status" value="1"/>
</dbReference>
<dbReference type="Gene3D" id="3.20.20.450">
    <property type="entry name" value="EAL domain"/>
    <property type="match status" value="1"/>
</dbReference>
<dbReference type="InterPro" id="IPR000160">
    <property type="entry name" value="GGDEF_dom"/>
</dbReference>
<evidence type="ECO:0000259" key="2">
    <source>
        <dbReference type="PROSITE" id="PS50113"/>
    </source>
</evidence>
<comment type="cofactor">
    <cofactor evidence="1">
        <name>Mg(2+)</name>
        <dbReference type="ChEBI" id="CHEBI:18420"/>
    </cofactor>
</comment>
<dbReference type="PROSITE" id="PS50887">
    <property type="entry name" value="GGDEF"/>
    <property type="match status" value="1"/>
</dbReference>
<dbReference type="RefSeq" id="WP_078486688.1">
    <property type="nucleotide sequence ID" value="NZ_MPRJ01000028.1"/>
</dbReference>
<reference evidence="5 6" key="1">
    <citation type="submission" date="2016-11" db="EMBL/GenBank/DDBJ databases">
        <title>Mixed transmission modes and dynamic genome evolution in an obligate animal-bacterial symbiosis.</title>
        <authorList>
            <person name="Russell S.L."/>
            <person name="Corbett-Detig R.B."/>
            <person name="Cavanaugh C.M."/>
        </authorList>
    </citation>
    <scope>NUCLEOTIDE SEQUENCE [LARGE SCALE GENOMIC DNA]</scope>
    <source>
        <strain evidence="5">Se-Cadez</strain>
    </source>
</reference>
<evidence type="ECO:0000313" key="5">
    <source>
        <dbReference type="EMBL" id="OOZ36725.1"/>
    </source>
</evidence>
<dbReference type="NCBIfam" id="TIGR00254">
    <property type="entry name" value="GGDEF"/>
    <property type="match status" value="1"/>
</dbReference>
<dbReference type="InterPro" id="IPR000700">
    <property type="entry name" value="PAS-assoc_C"/>
</dbReference>
<dbReference type="SMART" id="SM00267">
    <property type="entry name" value="GGDEF"/>
    <property type="match status" value="1"/>
</dbReference>
<dbReference type="EMBL" id="MPRJ01000028">
    <property type="protein sequence ID" value="OOZ36725.1"/>
    <property type="molecule type" value="Genomic_DNA"/>
</dbReference>
<dbReference type="InterPro" id="IPR001633">
    <property type="entry name" value="EAL_dom"/>
</dbReference>
<feature type="domain" description="EAL" evidence="3">
    <location>
        <begin position="305"/>
        <end position="549"/>
    </location>
</feature>
<dbReference type="InterPro" id="IPR029787">
    <property type="entry name" value="Nucleotide_cyclase"/>
</dbReference>
<accession>A0A1T2KV57</accession>
<keyword evidence="6" id="KW-1185">Reference proteome</keyword>
<dbReference type="Pfam" id="PF00563">
    <property type="entry name" value="EAL"/>
    <property type="match status" value="1"/>
</dbReference>
<dbReference type="PANTHER" id="PTHR44757:SF2">
    <property type="entry name" value="BIOFILM ARCHITECTURE MAINTENANCE PROTEIN MBAA"/>
    <property type="match status" value="1"/>
</dbReference>
<evidence type="ECO:0000259" key="4">
    <source>
        <dbReference type="PROSITE" id="PS50887"/>
    </source>
</evidence>
<dbReference type="InterPro" id="IPR035965">
    <property type="entry name" value="PAS-like_dom_sf"/>
</dbReference>
<dbReference type="SMART" id="SM00052">
    <property type="entry name" value="EAL"/>
    <property type="match status" value="1"/>
</dbReference>
<gene>
    <name evidence="5" type="ORF">BOW51_05835</name>
</gene>
<comment type="caution">
    <text evidence="5">The sequence shown here is derived from an EMBL/GenBank/DDBJ whole genome shotgun (WGS) entry which is preliminary data.</text>
</comment>
<dbReference type="PANTHER" id="PTHR44757">
    <property type="entry name" value="DIGUANYLATE CYCLASE DGCP"/>
    <property type="match status" value="1"/>
</dbReference>
<evidence type="ECO:0008006" key="7">
    <source>
        <dbReference type="Google" id="ProtNLM"/>
    </source>
</evidence>
<dbReference type="InterPro" id="IPR013656">
    <property type="entry name" value="PAS_4"/>
</dbReference>
<dbReference type="InterPro" id="IPR035919">
    <property type="entry name" value="EAL_sf"/>
</dbReference>
<proteinExistence type="predicted"/>
<dbReference type="CDD" id="cd01949">
    <property type="entry name" value="GGDEF"/>
    <property type="match status" value="1"/>
</dbReference>
<name>A0A1T2KV57_9GAMM</name>
<dbReference type="Pfam" id="PF00990">
    <property type="entry name" value="GGDEF"/>
    <property type="match status" value="1"/>
</dbReference>
<organism evidence="5 6">
    <name type="scientific">Solemya velesiana gill symbiont</name>
    <dbReference type="NCBI Taxonomy" id="1918948"/>
    <lineage>
        <taxon>Bacteria</taxon>
        <taxon>Pseudomonadati</taxon>
        <taxon>Pseudomonadota</taxon>
        <taxon>Gammaproteobacteria</taxon>
        <taxon>sulfur-oxidizing symbionts</taxon>
    </lineage>
</organism>
<dbReference type="SUPFAM" id="SSF141868">
    <property type="entry name" value="EAL domain-like"/>
    <property type="match status" value="1"/>
</dbReference>
<dbReference type="CDD" id="cd01948">
    <property type="entry name" value="EAL"/>
    <property type="match status" value="1"/>
</dbReference>
<dbReference type="OrthoDB" id="9176779at2"/>
<dbReference type="GO" id="GO:0003824">
    <property type="term" value="F:catalytic activity"/>
    <property type="evidence" value="ECO:0007669"/>
    <property type="project" value="UniProtKB-ARBA"/>
</dbReference>
<evidence type="ECO:0000313" key="6">
    <source>
        <dbReference type="Proteomes" id="UP000190896"/>
    </source>
</evidence>
<sequence>MINSVGDSIMVIGQDYDIQLMNDVARENPDSACLSDKVNLKFFEANYQFDGPCFGDDHPCSYKVALKPGKRVSAIHSHLYPDGKVKRLELVASPLKNSDGSVRAVIEVARDITEHMELLDEVRSQKDYLNHLAHHDTLTNLPNRILFMDRLEQVIHKAHRASEQVAVFFIDLDRFKQINDSLGHAFGDKVLEEVAGRFDACLRENDTVARLGGDEFTIIMDSLSQSQHAAKMAQKLIKVLENPIDIDGHMLYLTASIGISLYPQDGDNADTLLRNADAAMCKAKGEGRNTFQYYTENMTEQAFERIFMESSLRNALSEDQLIVYYQPQIDMDSGDLVGLEAVVRWQRPELGMVSPTKFIHLAEETGLIMPLGEQVLRKACTQMSQWNEQGIRPEKMAVNLSGIQLNGESLIESIKGVLEETACDPNWLELEVTEGLVMKRPEQSISIMRKIRELGIELAIDDFGTGYSSLAYLKRFPITHLKIDSSFIRDIPDDSDDIAITRSVIALGRSLNLSVIAEGVETDEQVEFLREVATMPRAFCTAFRSQPRI</sequence>
<dbReference type="FunFam" id="3.30.70.270:FF:000001">
    <property type="entry name" value="Diguanylate cyclase domain protein"/>
    <property type="match status" value="1"/>
</dbReference>
<feature type="domain" description="PAC" evidence="2">
    <location>
        <begin position="70"/>
        <end position="124"/>
    </location>
</feature>
<protein>
    <recommendedName>
        <fullName evidence="7">Diguanylate cyclase</fullName>
    </recommendedName>
</protein>
<dbReference type="PROSITE" id="PS50113">
    <property type="entry name" value="PAC"/>
    <property type="match status" value="1"/>
</dbReference>
<dbReference type="AlphaFoldDB" id="A0A1T2KV57"/>
<feature type="domain" description="GGDEF" evidence="4">
    <location>
        <begin position="163"/>
        <end position="296"/>
    </location>
</feature>
<evidence type="ECO:0000256" key="1">
    <source>
        <dbReference type="ARBA" id="ARBA00001946"/>
    </source>
</evidence>